<dbReference type="GO" id="GO:0000976">
    <property type="term" value="F:transcription cis-regulatory region binding"/>
    <property type="evidence" value="ECO:0007669"/>
    <property type="project" value="TreeGrafter"/>
</dbReference>
<evidence type="ECO:0000256" key="1">
    <source>
        <dbReference type="ARBA" id="ARBA00022491"/>
    </source>
</evidence>
<evidence type="ECO:0000259" key="6">
    <source>
        <dbReference type="PROSITE" id="PS50977"/>
    </source>
</evidence>
<dbReference type="InterPro" id="IPR009057">
    <property type="entry name" value="Homeodomain-like_sf"/>
</dbReference>
<keyword evidence="8" id="KW-1185">Reference proteome</keyword>
<dbReference type="PANTHER" id="PTHR30055">
    <property type="entry name" value="HTH-TYPE TRANSCRIPTIONAL REGULATOR RUTR"/>
    <property type="match status" value="1"/>
</dbReference>
<dbReference type="EMBL" id="OFSM01000015">
    <property type="protein sequence ID" value="SOY30256.1"/>
    <property type="molecule type" value="Genomic_DNA"/>
</dbReference>
<dbReference type="GO" id="GO:0003700">
    <property type="term" value="F:DNA-binding transcription factor activity"/>
    <property type="evidence" value="ECO:0007669"/>
    <property type="project" value="TreeGrafter"/>
</dbReference>
<evidence type="ECO:0000313" key="7">
    <source>
        <dbReference type="EMBL" id="SOY30256.1"/>
    </source>
</evidence>
<dbReference type="SUPFAM" id="SSF46689">
    <property type="entry name" value="Homeodomain-like"/>
    <property type="match status" value="1"/>
</dbReference>
<dbReference type="OrthoDB" id="9812993at2"/>
<keyword evidence="1" id="KW-0678">Repressor</keyword>
<dbReference type="Gene3D" id="1.10.357.10">
    <property type="entry name" value="Tetracycline Repressor, domain 2"/>
    <property type="match status" value="1"/>
</dbReference>
<dbReference type="PRINTS" id="PR00455">
    <property type="entry name" value="HTHTETR"/>
</dbReference>
<proteinExistence type="predicted"/>
<keyword evidence="3 5" id="KW-0238">DNA-binding</keyword>
<keyword evidence="2" id="KW-0805">Transcription regulation</keyword>
<feature type="DNA-binding region" description="H-T-H motif" evidence="5">
    <location>
        <begin position="28"/>
        <end position="47"/>
    </location>
</feature>
<reference evidence="7 8" key="1">
    <citation type="submission" date="2018-01" db="EMBL/GenBank/DDBJ databases">
        <authorList>
            <person name="Gaut B.S."/>
            <person name="Morton B.R."/>
            <person name="Clegg M.T."/>
            <person name="Duvall M.R."/>
        </authorList>
    </citation>
    <scope>NUCLEOTIDE SEQUENCE [LARGE SCALE GENOMIC DNA]</scope>
    <source>
        <strain evidence="7">GP69</strain>
    </source>
</reference>
<sequence>MNTVVTSREDILKTSRKLIQQQGWSAINIRSVATACEVSVGSIYNYFDSKAALVSATVESVWCEIFHRPEDSAIFQDTQACITWMYRQMEQGGKQYPGFFTLHSLGFMREDKVDGKQKMQQTWQHILDELGSVLKRDTRIRSDAFTEQFTVERFADVLFSLMLSALLRQDYDPTALLEIIHRTLY</sequence>
<evidence type="ECO:0000256" key="5">
    <source>
        <dbReference type="PROSITE-ProRule" id="PRU00335"/>
    </source>
</evidence>
<dbReference type="Proteomes" id="UP000236311">
    <property type="component" value="Unassembled WGS sequence"/>
</dbReference>
<keyword evidence="4" id="KW-0804">Transcription</keyword>
<evidence type="ECO:0000256" key="4">
    <source>
        <dbReference type="ARBA" id="ARBA00023163"/>
    </source>
</evidence>
<dbReference type="PANTHER" id="PTHR30055:SF175">
    <property type="entry name" value="HTH-TYPE TRANSCRIPTIONAL REPRESSOR KSTR2"/>
    <property type="match status" value="1"/>
</dbReference>
<dbReference type="AlphaFoldDB" id="A0A2K4ZIM0"/>
<evidence type="ECO:0000256" key="2">
    <source>
        <dbReference type="ARBA" id="ARBA00023015"/>
    </source>
</evidence>
<gene>
    <name evidence="7" type="ORF">AMURIS_02982</name>
</gene>
<dbReference type="PROSITE" id="PS50977">
    <property type="entry name" value="HTH_TETR_2"/>
    <property type="match status" value="1"/>
</dbReference>
<feature type="domain" description="HTH tetR-type" evidence="6">
    <location>
        <begin position="5"/>
        <end position="65"/>
    </location>
</feature>
<evidence type="ECO:0000256" key="3">
    <source>
        <dbReference type="ARBA" id="ARBA00023125"/>
    </source>
</evidence>
<dbReference type="InterPro" id="IPR001647">
    <property type="entry name" value="HTH_TetR"/>
</dbReference>
<protein>
    <submittedName>
        <fullName evidence="7">Transcriptional regulator BetI</fullName>
    </submittedName>
</protein>
<accession>A0A2K4ZIM0</accession>
<evidence type="ECO:0000313" key="8">
    <source>
        <dbReference type="Proteomes" id="UP000236311"/>
    </source>
</evidence>
<dbReference type="InterPro" id="IPR050109">
    <property type="entry name" value="HTH-type_TetR-like_transc_reg"/>
</dbReference>
<dbReference type="Pfam" id="PF00440">
    <property type="entry name" value="TetR_N"/>
    <property type="match status" value="1"/>
</dbReference>
<name>A0A2K4ZIM0_9FIRM</name>
<organism evidence="7 8">
    <name type="scientific">Acetatifactor muris</name>
    <dbReference type="NCBI Taxonomy" id="879566"/>
    <lineage>
        <taxon>Bacteria</taxon>
        <taxon>Bacillati</taxon>
        <taxon>Bacillota</taxon>
        <taxon>Clostridia</taxon>
        <taxon>Lachnospirales</taxon>
        <taxon>Lachnospiraceae</taxon>
        <taxon>Acetatifactor</taxon>
    </lineage>
</organism>